<dbReference type="RefSeq" id="WP_058495073.1">
    <property type="nucleotide sequence ID" value="NZ_CAAAIU010000015.1"/>
</dbReference>
<name>A0A0W0T0V2_9GAMM</name>
<dbReference type="InterPro" id="IPR036938">
    <property type="entry name" value="PAP2/HPO_sf"/>
</dbReference>
<dbReference type="Pfam" id="PF01569">
    <property type="entry name" value="PAP2"/>
    <property type="match status" value="1"/>
</dbReference>
<dbReference type="PANTHER" id="PTHR14969:SF13">
    <property type="entry name" value="AT30094P"/>
    <property type="match status" value="1"/>
</dbReference>
<comment type="catalytic activity">
    <reaction evidence="3">
        <text>di-trans,octa-cis-undecaprenyl diphosphate + H2O = di-trans,octa-cis-undecaprenyl phosphate + phosphate + H(+)</text>
        <dbReference type="Rhea" id="RHEA:28094"/>
        <dbReference type="ChEBI" id="CHEBI:15377"/>
        <dbReference type="ChEBI" id="CHEBI:15378"/>
        <dbReference type="ChEBI" id="CHEBI:43474"/>
        <dbReference type="ChEBI" id="CHEBI:58405"/>
        <dbReference type="ChEBI" id="CHEBI:60392"/>
        <dbReference type="EC" id="3.6.1.27"/>
    </reaction>
</comment>
<comment type="caution">
    <text evidence="6">The sequence shown here is derived from an EMBL/GenBank/DDBJ whole genome shotgun (WGS) entry which is preliminary data.</text>
</comment>
<reference evidence="6 7" key="1">
    <citation type="submission" date="2015-11" db="EMBL/GenBank/DDBJ databases">
        <title>Genomic analysis of 38 Legionella species identifies large and diverse effector repertoires.</title>
        <authorList>
            <person name="Burstein D."/>
            <person name="Amaro F."/>
            <person name="Zusman T."/>
            <person name="Lifshitz Z."/>
            <person name="Cohen O."/>
            <person name="Gilbert J.A."/>
            <person name="Pupko T."/>
            <person name="Shuman H.A."/>
            <person name="Segal G."/>
        </authorList>
    </citation>
    <scope>NUCLEOTIDE SEQUENCE [LARGE SCALE GENOMIC DNA]</scope>
    <source>
        <strain evidence="6 7">ATCC 700990</strain>
    </source>
</reference>
<evidence type="ECO:0000256" key="2">
    <source>
        <dbReference type="ARBA" id="ARBA00032707"/>
    </source>
</evidence>
<feature type="domain" description="Phosphatidic acid phosphatase type 2/haloperoxidase" evidence="5">
    <location>
        <begin position="94"/>
        <end position="199"/>
    </location>
</feature>
<dbReference type="PANTHER" id="PTHR14969">
    <property type="entry name" value="SPHINGOSINE-1-PHOSPHATE PHOSPHOHYDROLASE"/>
    <property type="match status" value="1"/>
</dbReference>
<evidence type="ECO:0000313" key="6">
    <source>
        <dbReference type="EMBL" id="KTC89235.1"/>
    </source>
</evidence>
<evidence type="ECO:0000259" key="5">
    <source>
        <dbReference type="SMART" id="SM00014"/>
    </source>
</evidence>
<evidence type="ECO:0000256" key="4">
    <source>
        <dbReference type="SAM" id="Phobius"/>
    </source>
</evidence>
<evidence type="ECO:0000313" key="7">
    <source>
        <dbReference type="Proteomes" id="UP000054736"/>
    </source>
</evidence>
<keyword evidence="4" id="KW-0472">Membrane</keyword>
<feature type="transmembrane region" description="Helical" evidence="4">
    <location>
        <begin position="184"/>
        <end position="203"/>
    </location>
</feature>
<dbReference type="Gene3D" id="1.20.144.10">
    <property type="entry name" value="Phosphatidic acid phosphatase type 2/haloperoxidase"/>
    <property type="match status" value="1"/>
</dbReference>
<gene>
    <name evidence="6" type="ORF">Ldro_0724</name>
</gene>
<feature type="transmembrane region" description="Helical" evidence="4">
    <location>
        <begin position="56"/>
        <end position="83"/>
    </location>
</feature>
<feature type="transmembrane region" description="Helical" evidence="4">
    <location>
        <begin position="90"/>
        <end position="108"/>
    </location>
</feature>
<dbReference type="PATRIC" id="fig|1212489.4.peg.753"/>
<dbReference type="STRING" id="1212489.Ldro_0724"/>
<feature type="transmembrane region" description="Helical" evidence="4">
    <location>
        <begin position="154"/>
        <end position="172"/>
    </location>
</feature>
<keyword evidence="7" id="KW-1185">Reference proteome</keyword>
<proteinExistence type="predicted"/>
<dbReference type="Proteomes" id="UP000054736">
    <property type="component" value="Unassembled WGS sequence"/>
</dbReference>
<feature type="transmembrane region" description="Helical" evidence="4">
    <location>
        <begin position="12"/>
        <end position="36"/>
    </location>
</feature>
<dbReference type="EMBL" id="LNXY01000008">
    <property type="protein sequence ID" value="KTC89235.1"/>
    <property type="molecule type" value="Genomic_DNA"/>
</dbReference>
<protein>
    <recommendedName>
        <fullName evidence="1">undecaprenyl-diphosphate phosphatase</fullName>
        <ecNumber evidence="1">3.6.1.27</ecNumber>
    </recommendedName>
    <alternativeName>
        <fullName evidence="2">Undecaprenyl pyrophosphate phosphatase</fullName>
    </alternativeName>
</protein>
<dbReference type="GO" id="GO:0050380">
    <property type="term" value="F:undecaprenyl-diphosphatase activity"/>
    <property type="evidence" value="ECO:0007669"/>
    <property type="project" value="UniProtKB-EC"/>
</dbReference>
<evidence type="ECO:0000256" key="1">
    <source>
        <dbReference type="ARBA" id="ARBA00012374"/>
    </source>
</evidence>
<feature type="transmembrane region" description="Helical" evidence="4">
    <location>
        <begin position="215"/>
        <end position="235"/>
    </location>
</feature>
<keyword evidence="4" id="KW-0812">Transmembrane</keyword>
<dbReference type="AlphaFoldDB" id="A0A0W0T0V2"/>
<dbReference type="SUPFAM" id="SSF48317">
    <property type="entry name" value="Acid phosphatase/Vanadium-dependent haloperoxidase"/>
    <property type="match status" value="1"/>
</dbReference>
<sequence>MQNSINDANNKYYLMGGIVCCLIFLFLIAAVNWYIPVAQLNAYLNQYVENKLPFSFLRYIALLVSLLGDKYVIIPTVLLTGFFFQRQKRFSLHFIIVVILAMLLASFFKNSLAIPRPDVFIQLNKFAFPSRHVSLCSSYLIFLSLIITQQIKHYKWLVVVSALTLILLESLSRMILGVHWLTDVVGGILLGAACALFVVYHYNFKPTPIQNLRSFVKIFIMIFCLISLFYLFIYWTELIKEYKFRQESGILDFNLYIT</sequence>
<organism evidence="6 7">
    <name type="scientific">Legionella drozanskii LLAP-1</name>
    <dbReference type="NCBI Taxonomy" id="1212489"/>
    <lineage>
        <taxon>Bacteria</taxon>
        <taxon>Pseudomonadati</taxon>
        <taxon>Pseudomonadota</taxon>
        <taxon>Gammaproteobacteria</taxon>
        <taxon>Legionellales</taxon>
        <taxon>Legionellaceae</taxon>
        <taxon>Legionella</taxon>
    </lineage>
</organism>
<dbReference type="EC" id="3.6.1.27" evidence="1"/>
<evidence type="ECO:0000256" key="3">
    <source>
        <dbReference type="ARBA" id="ARBA00047594"/>
    </source>
</evidence>
<feature type="transmembrane region" description="Helical" evidence="4">
    <location>
        <begin position="128"/>
        <end position="147"/>
    </location>
</feature>
<keyword evidence="4" id="KW-1133">Transmembrane helix</keyword>
<dbReference type="InterPro" id="IPR000326">
    <property type="entry name" value="PAP2/HPO"/>
</dbReference>
<dbReference type="SMART" id="SM00014">
    <property type="entry name" value="acidPPc"/>
    <property type="match status" value="1"/>
</dbReference>
<accession>A0A0W0T0V2</accession>